<dbReference type="FunFam" id="1.10.260.40:FF:000027">
    <property type="entry name" value="Homeobox protein cut-like"/>
    <property type="match status" value="1"/>
</dbReference>
<evidence type="ECO:0000256" key="9">
    <source>
        <dbReference type="ARBA" id="ARBA00023242"/>
    </source>
</evidence>
<feature type="domain" description="Homeobox" evidence="14">
    <location>
        <begin position="384"/>
        <end position="444"/>
    </location>
</feature>
<evidence type="ECO:0000256" key="4">
    <source>
        <dbReference type="ARBA" id="ARBA00023015"/>
    </source>
</evidence>
<evidence type="ECO:0000313" key="17">
    <source>
        <dbReference type="Proteomes" id="UP000593567"/>
    </source>
</evidence>
<evidence type="ECO:0000256" key="7">
    <source>
        <dbReference type="ARBA" id="ARBA00023155"/>
    </source>
</evidence>
<dbReference type="PROSITE" id="PS00027">
    <property type="entry name" value="HOMEOBOX_1"/>
    <property type="match status" value="1"/>
</dbReference>
<dbReference type="InterPro" id="IPR003350">
    <property type="entry name" value="CUT_dom"/>
</dbReference>
<evidence type="ECO:0000256" key="5">
    <source>
        <dbReference type="ARBA" id="ARBA00023054"/>
    </source>
</evidence>
<dbReference type="Pfam" id="PF02376">
    <property type="entry name" value="CUT"/>
    <property type="match status" value="2"/>
</dbReference>
<gene>
    <name evidence="16" type="ORF">EB796_023707</name>
</gene>
<dbReference type="PANTHER" id="PTHR14043">
    <property type="entry name" value="CCAAT DISPLACEMENT PROTEIN-RELATED"/>
    <property type="match status" value="1"/>
</dbReference>
<keyword evidence="17" id="KW-1185">Reference proteome</keyword>
<proteinExistence type="inferred from homology"/>
<evidence type="ECO:0000256" key="6">
    <source>
        <dbReference type="ARBA" id="ARBA00023125"/>
    </source>
</evidence>
<feature type="region of interest" description="Disordered" evidence="13">
    <location>
        <begin position="456"/>
        <end position="530"/>
    </location>
</feature>
<feature type="region of interest" description="Disordered" evidence="13">
    <location>
        <begin position="538"/>
        <end position="557"/>
    </location>
</feature>
<dbReference type="AlphaFoldDB" id="A0A7J7IXP5"/>
<keyword evidence="4 12" id="KW-0805">Transcription regulation</keyword>
<dbReference type="CDD" id="cd00086">
    <property type="entry name" value="homeodomain"/>
    <property type="match status" value="1"/>
</dbReference>
<organism evidence="16 17">
    <name type="scientific">Bugula neritina</name>
    <name type="common">Brown bryozoan</name>
    <name type="synonym">Sertularia neritina</name>
    <dbReference type="NCBI Taxonomy" id="10212"/>
    <lineage>
        <taxon>Eukaryota</taxon>
        <taxon>Metazoa</taxon>
        <taxon>Spiralia</taxon>
        <taxon>Lophotrochozoa</taxon>
        <taxon>Bryozoa</taxon>
        <taxon>Gymnolaemata</taxon>
        <taxon>Cheilostomatida</taxon>
        <taxon>Flustrina</taxon>
        <taxon>Buguloidea</taxon>
        <taxon>Bugulidae</taxon>
        <taxon>Bugula</taxon>
    </lineage>
</organism>
<dbReference type="EMBL" id="VXIV02003348">
    <property type="protein sequence ID" value="KAF6017988.1"/>
    <property type="molecule type" value="Genomic_DNA"/>
</dbReference>
<keyword evidence="3" id="KW-0677">Repeat</keyword>
<evidence type="ECO:0000256" key="2">
    <source>
        <dbReference type="ARBA" id="ARBA00008190"/>
    </source>
</evidence>
<dbReference type="InterPro" id="IPR009057">
    <property type="entry name" value="Homeodomain-like_sf"/>
</dbReference>
<evidence type="ECO:0000256" key="12">
    <source>
        <dbReference type="RuleBase" id="RU361129"/>
    </source>
</evidence>
<feature type="DNA-binding region" description="Homeobox" evidence="10">
    <location>
        <begin position="386"/>
        <end position="445"/>
    </location>
</feature>
<evidence type="ECO:0000256" key="8">
    <source>
        <dbReference type="ARBA" id="ARBA00023163"/>
    </source>
</evidence>
<dbReference type="SMART" id="SM00389">
    <property type="entry name" value="HOX"/>
    <property type="match status" value="1"/>
</dbReference>
<evidence type="ECO:0000256" key="10">
    <source>
        <dbReference type="PROSITE-ProRule" id="PRU00108"/>
    </source>
</evidence>
<keyword evidence="9 10" id="KW-0539">Nucleus</keyword>
<name>A0A7J7IXP5_BUGNE</name>
<keyword evidence="5" id="KW-0175">Coiled coil</keyword>
<dbReference type="Gene3D" id="1.10.260.40">
    <property type="entry name" value="lambda repressor-like DNA-binding domains"/>
    <property type="match status" value="2"/>
</dbReference>
<feature type="domain" description="CUT" evidence="15">
    <location>
        <begin position="121"/>
        <end position="208"/>
    </location>
</feature>
<dbReference type="PROSITE" id="PS50071">
    <property type="entry name" value="HOMEOBOX_2"/>
    <property type="match status" value="1"/>
</dbReference>
<accession>A0A7J7IXP5</accession>
<evidence type="ECO:0000259" key="14">
    <source>
        <dbReference type="PROSITE" id="PS50071"/>
    </source>
</evidence>
<evidence type="ECO:0000313" key="16">
    <source>
        <dbReference type="EMBL" id="KAF6017988.1"/>
    </source>
</evidence>
<evidence type="ECO:0000256" key="3">
    <source>
        <dbReference type="ARBA" id="ARBA00022737"/>
    </source>
</evidence>
<dbReference type="InterPro" id="IPR017970">
    <property type="entry name" value="Homeobox_CS"/>
</dbReference>
<dbReference type="Gene3D" id="1.10.10.60">
    <property type="entry name" value="Homeodomain-like"/>
    <property type="match status" value="1"/>
</dbReference>
<dbReference type="GO" id="GO:0000981">
    <property type="term" value="F:DNA-binding transcription factor activity, RNA polymerase II-specific"/>
    <property type="evidence" value="ECO:0007669"/>
    <property type="project" value="InterPro"/>
</dbReference>
<feature type="compositionally biased region" description="Polar residues" evidence="13">
    <location>
        <begin position="460"/>
        <end position="485"/>
    </location>
</feature>
<dbReference type="Proteomes" id="UP000593567">
    <property type="component" value="Unassembled WGS sequence"/>
</dbReference>
<feature type="region of interest" description="Disordered" evidence="13">
    <location>
        <begin position="49"/>
        <end position="88"/>
    </location>
</feature>
<dbReference type="SUPFAM" id="SSF47413">
    <property type="entry name" value="lambda repressor-like DNA-binding domains"/>
    <property type="match status" value="2"/>
</dbReference>
<dbReference type="InterPro" id="IPR010982">
    <property type="entry name" value="Lambda_DNA-bd_dom_sf"/>
</dbReference>
<sequence length="632" mass="70513">MAPQAESSEDIVARIYEEQLSKLAELSKQSGNLAEYRLYQDELQRLLVKKSAQSSSPPSSNDLQEEPQDLSINGSCKQESPSRGSSPLQQMQNITNQFLSTTQAHLLQQKPLKHVLPPISQEQFDKYTGLNTEELVKKVKELLSQYSISQRLFGENVLGLSQGSVSDLLARPKAWSMLTQKGREPFIRMKIFSEDPEARKKLMANQYRSNNAVPERVVARDSPAMAAVPSIDTPERCHSSEMSVDWVPTMVPNPMHTGLVQAPSLIELVAATGQLDTLLVTSRVKEMLQFHNIGQKLFGEAVLGLSQDMLVHQELGSVSDMLSKPKPWHLLSLKGREPFVRMHLWLMDPMNILRLKSYQAEVKAFRRRSGSCGTVQEDDRSSPFYSKKARYSFTDEQKNMLREAFHADPYPSTAAVDALALKMELSSKTVTNWFHNHRMRSKQQNREENGKLLCIKQEPDSNSLDGARYSSQNSYTTDSHNSSPDPSLPVASPDSTNPETSPGILDRSQSALNCSSTPNGNNRKRKNANPKYVSAGAVLDKHNSGEEDDGGEIDVTGLSETQPQSAAAQLSTAADAGDEVEDANRAKIARIEQRVTEGDLKWDDEVVDRQDCLQKLESQVNTTDTCTEDWEF</sequence>
<dbReference type="OrthoDB" id="10257567at2759"/>
<keyword evidence="8 12" id="KW-0804">Transcription</keyword>
<dbReference type="GO" id="GO:0000977">
    <property type="term" value="F:RNA polymerase II transcription regulatory region sequence-specific DNA binding"/>
    <property type="evidence" value="ECO:0007669"/>
    <property type="project" value="TreeGrafter"/>
</dbReference>
<reference evidence="16" key="1">
    <citation type="submission" date="2020-06" db="EMBL/GenBank/DDBJ databases">
        <title>Draft genome of Bugula neritina, a colonial animal packing powerful symbionts and potential medicines.</title>
        <authorList>
            <person name="Rayko M."/>
        </authorList>
    </citation>
    <scope>NUCLEOTIDE SEQUENCE [LARGE SCALE GENOMIC DNA]</scope>
    <source>
        <strain evidence="16">Kwan_BN1</strain>
    </source>
</reference>
<comment type="caution">
    <text evidence="16">The sequence shown here is derived from an EMBL/GenBank/DDBJ whole genome shotgun (WGS) entry which is preliminary data.</text>
</comment>
<dbReference type="PROSITE" id="PS51042">
    <property type="entry name" value="CUT"/>
    <property type="match status" value="2"/>
</dbReference>
<feature type="compositionally biased region" description="Polar residues" evidence="13">
    <location>
        <begin position="507"/>
        <end position="521"/>
    </location>
</feature>
<protein>
    <recommendedName>
        <fullName evidence="12">DNA-binding protein SATB</fullName>
    </recommendedName>
    <alternativeName>
        <fullName evidence="12">Special AT-rich sequence-binding protein</fullName>
    </alternativeName>
</protein>
<evidence type="ECO:0000256" key="1">
    <source>
        <dbReference type="ARBA" id="ARBA00004123"/>
    </source>
</evidence>
<evidence type="ECO:0000256" key="11">
    <source>
        <dbReference type="RuleBase" id="RU000682"/>
    </source>
</evidence>
<feature type="domain" description="CUT" evidence="15">
    <location>
        <begin position="266"/>
        <end position="361"/>
    </location>
</feature>
<comment type="similarity">
    <text evidence="2 12">Belongs to the CUT homeobox family.</text>
</comment>
<dbReference type="SMART" id="SM01109">
    <property type="entry name" value="CUT"/>
    <property type="match status" value="2"/>
</dbReference>
<evidence type="ECO:0000259" key="15">
    <source>
        <dbReference type="PROSITE" id="PS51042"/>
    </source>
</evidence>
<keyword evidence="7 10" id="KW-0371">Homeobox</keyword>
<dbReference type="Pfam" id="PF00046">
    <property type="entry name" value="Homeodomain"/>
    <property type="match status" value="1"/>
</dbReference>
<keyword evidence="6 10" id="KW-0238">DNA-binding</keyword>
<feature type="compositionally biased region" description="Polar residues" evidence="13">
    <location>
        <begin position="70"/>
        <end position="88"/>
    </location>
</feature>
<dbReference type="GO" id="GO:0005634">
    <property type="term" value="C:nucleus"/>
    <property type="evidence" value="ECO:0007669"/>
    <property type="project" value="UniProtKB-SubCell"/>
</dbReference>
<dbReference type="SUPFAM" id="SSF46689">
    <property type="entry name" value="Homeodomain-like"/>
    <property type="match status" value="1"/>
</dbReference>
<evidence type="ECO:0000256" key="13">
    <source>
        <dbReference type="SAM" id="MobiDB-lite"/>
    </source>
</evidence>
<dbReference type="PANTHER" id="PTHR14043:SF2">
    <property type="entry name" value="HOMEOBOX PROTEIN CUT"/>
    <property type="match status" value="1"/>
</dbReference>
<dbReference type="InterPro" id="IPR001356">
    <property type="entry name" value="HD"/>
</dbReference>
<comment type="subcellular location">
    <subcellularLocation>
        <location evidence="1 10 11">Nucleus</location>
    </subcellularLocation>
</comment>